<name>A0A816N842_9BILA</name>
<keyword evidence="1" id="KW-0812">Transmembrane</keyword>
<comment type="caution">
    <text evidence="3">The sequence shown here is derived from an EMBL/GenBank/DDBJ whole genome shotgun (WGS) entry which is preliminary data.</text>
</comment>
<feature type="signal peptide" evidence="2">
    <location>
        <begin position="1"/>
        <end position="25"/>
    </location>
</feature>
<dbReference type="AlphaFoldDB" id="A0A816N842"/>
<feature type="transmembrane region" description="Helical" evidence="1">
    <location>
        <begin position="72"/>
        <end position="92"/>
    </location>
</feature>
<evidence type="ECO:0000256" key="2">
    <source>
        <dbReference type="SAM" id="SignalP"/>
    </source>
</evidence>
<sequence>MHSLCRTLFLCAILTSLLFIHVTKAGAILAALEHETLDKENCSPPGAVCGNDPPCCNPRCRIYWLAKMSTSLRLIVLLLCSIFIYDCSCFLFSSRLTSLTEAECKQYFTSNDPDKIAEAFQKCPKRYRPPYNWSR</sequence>
<organism evidence="3 4">
    <name type="scientific">Rotaria magnacalcarata</name>
    <dbReference type="NCBI Taxonomy" id="392030"/>
    <lineage>
        <taxon>Eukaryota</taxon>
        <taxon>Metazoa</taxon>
        <taxon>Spiralia</taxon>
        <taxon>Gnathifera</taxon>
        <taxon>Rotifera</taxon>
        <taxon>Eurotatoria</taxon>
        <taxon>Bdelloidea</taxon>
        <taxon>Philodinida</taxon>
        <taxon>Philodinidae</taxon>
        <taxon>Rotaria</taxon>
    </lineage>
</organism>
<dbReference type="Proteomes" id="UP000663824">
    <property type="component" value="Unassembled WGS sequence"/>
</dbReference>
<gene>
    <name evidence="3" type="ORF">MBJ925_LOCUS9743</name>
</gene>
<keyword evidence="1" id="KW-0472">Membrane</keyword>
<dbReference type="EMBL" id="CAJNRE010003801">
    <property type="protein sequence ID" value="CAF2028931.1"/>
    <property type="molecule type" value="Genomic_DNA"/>
</dbReference>
<proteinExistence type="predicted"/>
<evidence type="ECO:0000256" key="1">
    <source>
        <dbReference type="SAM" id="Phobius"/>
    </source>
</evidence>
<feature type="chain" id="PRO_5032493178" evidence="2">
    <location>
        <begin position="26"/>
        <end position="135"/>
    </location>
</feature>
<keyword evidence="2" id="KW-0732">Signal</keyword>
<accession>A0A816N842</accession>
<evidence type="ECO:0000313" key="4">
    <source>
        <dbReference type="Proteomes" id="UP000663824"/>
    </source>
</evidence>
<reference evidence="3" key="1">
    <citation type="submission" date="2021-02" db="EMBL/GenBank/DDBJ databases">
        <authorList>
            <person name="Nowell W R."/>
        </authorList>
    </citation>
    <scope>NUCLEOTIDE SEQUENCE</scope>
</reference>
<protein>
    <submittedName>
        <fullName evidence="3">Uncharacterized protein</fullName>
    </submittedName>
</protein>
<keyword evidence="1" id="KW-1133">Transmembrane helix</keyword>
<evidence type="ECO:0000313" key="3">
    <source>
        <dbReference type="EMBL" id="CAF2028931.1"/>
    </source>
</evidence>